<evidence type="ECO:0000256" key="1">
    <source>
        <dbReference type="ARBA" id="ARBA00004141"/>
    </source>
</evidence>
<dbReference type="GO" id="GO:0016020">
    <property type="term" value="C:membrane"/>
    <property type="evidence" value="ECO:0007669"/>
    <property type="project" value="UniProtKB-SubCell"/>
</dbReference>
<keyword evidence="4" id="KW-0378">Hydrolase</keyword>
<protein>
    <submittedName>
        <fullName evidence="9">Rhomboid family intramembrane serine protease</fullName>
    </submittedName>
</protein>
<evidence type="ECO:0000256" key="7">
    <source>
        <dbReference type="SAM" id="Phobius"/>
    </source>
</evidence>
<feature type="transmembrane region" description="Helical" evidence="7">
    <location>
        <begin position="405"/>
        <end position="427"/>
    </location>
</feature>
<comment type="subcellular location">
    <subcellularLocation>
        <location evidence="1">Membrane</location>
        <topology evidence="1">Multi-pass membrane protein</topology>
    </subcellularLocation>
</comment>
<gene>
    <name evidence="9" type="ORF">ENU64_04580</name>
</gene>
<evidence type="ECO:0000259" key="8">
    <source>
        <dbReference type="Pfam" id="PF01694"/>
    </source>
</evidence>
<dbReference type="InterPro" id="IPR035952">
    <property type="entry name" value="Rhomboid-like_sf"/>
</dbReference>
<feature type="transmembrane region" description="Helical" evidence="7">
    <location>
        <begin position="101"/>
        <end position="122"/>
    </location>
</feature>
<dbReference type="InterPro" id="IPR050925">
    <property type="entry name" value="Rhomboid_protease_S54"/>
</dbReference>
<keyword evidence="9" id="KW-0645">Protease</keyword>
<feature type="transmembrane region" description="Helical" evidence="7">
    <location>
        <begin position="128"/>
        <end position="150"/>
    </location>
</feature>
<sequence>MSYEWIWTPRRRERPIATYTLIAINVAIYFASSAQNFFSSVTQEWVDRFAYVPIMLQNPTQWYRILSSMFLHGDIFHIFFNMMFLYWFGKEIEQLLGVKKYLALYLASGIVATIFHTGFTPIMGTLNLIIPALGASGAISGLLGAYLMLYPRRRLNICWFLFLIPLCFTTTALFFLLFWFATQVIYGYLRFGGIAFFAHVGGFIAGIALIYLLKRRSIETFYYFLKPYDLYTTKGLGSIAKTLLSILLIAVLIGSTYSTANATRSANVYIIDVNVCNQDICFRDQAAYTPLGDEAISPSIDLPRIAFNRLLWSGVIKNDIAPPSTLVPIDFRGNVVARDYGIRIFMQIVGRGVYDERGVLINFTGSIVTDVINVNIWGIASRGNRIYIDRVDLKSQDVAKNVGEFIVRPFALVSSFITLSSIFVVVFKDRDITEEEFLGPPIYTPWI</sequence>
<keyword evidence="6 7" id="KW-0472">Membrane</keyword>
<feature type="transmembrane region" description="Helical" evidence="7">
    <location>
        <begin position="65"/>
        <end position="89"/>
    </location>
</feature>
<proteinExistence type="inferred from homology"/>
<comment type="caution">
    <text evidence="9">The sequence shown here is derived from an EMBL/GenBank/DDBJ whole genome shotgun (WGS) entry which is preliminary data.</text>
</comment>
<reference evidence="9" key="1">
    <citation type="journal article" date="2020" name="mSystems">
        <title>Genome- and Community-Level Interaction Insights into Carbon Utilization and Element Cycling Functions of Hydrothermarchaeota in Hydrothermal Sediment.</title>
        <authorList>
            <person name="Zhou Z."/>
            <person name="Liu Y."/>
            <person name="Xu W."/>
            <person name="Pan J."/>
            <person name="Luo Z.H."/>
            <person name="Li M."/>
        </authorList>
    </citation>
    <scope>NUCLEOTIDE SEQUENCE [LARGE SCALE GENOMIC DNA]</scope>
    <source>
        <strain evidence="9">SpSt-688</strain>
    </source>
</reference>
<feature type="transmembrane region" description="Helical" evidence="7">
    <location>
        <begin position="16"/>
        <end position="38"/>
    </location>
</feature>
<evidence type="ECO:0000256" key="4">
    <source>
        <dbReference type="ARBA" id="ARBA00022801"/>
    </source>
</evidence>
<evidence type="ECO:0000256" key="2">
    <source>
        <dbReference type="ARBA" id="ARBA00009045"/>
    </source>
</evidence>
<dbReference type="GO" id="GO:0006508">
    <property type="term" value="P:proteolysis"/>
    <property type="evidence" value="ECO:0007669"/>
    <property type="project" value="UniProtKB-KW"/>
</dbReference>
<dbReference type="AlphaFoldDB" id="A0A7J3MYS3"/>
<dbReference type="InterPro" id="IPR022764">
    <property type="entry name" value="Peptidase_S54_rhomboid_dom"/>
</dbReference>
<organism evidence="9">
    <name type="scientific">Ignisphaera aggregans</name>
    <dbReference type="NCBI Taxonomy" id="334771"/>
    <lineage>
        <taxon>Archaea</taxon>
        <taxon>Thermoproteota</taxon>
        <taxon>Thermoprotei</taxon>
        <taxon>Desulfurococcales</taxon>
        <taxon>Desulfurococcaceae</taxon>
        <taxon>Ignisphaera</taxon>
    </lineage>
</organism>
<evidence type="ECO:0000313" key="9">
    <source>
        <dbReference type="EMBL" id="HGT98687.1"/>
    </source>
</evidence>
<dbReference type="EMBL" id="DTDH01000140">
    <property type="protein sequence ID" value="HGT98687.1"/>
    <property type="molecule type" value="Genomic_DNA"/>
</dbReference>
<dbReference type="SUPFAM" id="SSF144091">
    <property type="entry name" value="Rhomboid-like"/>
    <property type="match status" value="1"/>
</dbReference>
<feature type="transmembrane region" description="Helical" evidence="7">
    <location>
        <begin position="157"/>
        <end position="181"/>
    </location>
</feature>
<comment type="similarity">
    <text evidence="2">Belongs to the peptidase S54 family.</text>
</comment>
<keyword evidence="3 7" id="KW-0812">Transmembrane</keyword>
<feature type="domain" description="Peptidase S54 rhomboid" evidence="8">
    <location>
        <begin position="60"/>
        <end position="215"/>
    </location>
</feature>
<dbReference type="GO" id="GO:0004252">
    <property type="term" value="F:serine-type endopeptidase activity"/>
    <property type="evidence" value="ECO:0007669"/>
    <property type="project" value="InterPro"/>
</dbReference>
<accession>A0A7J3MYS3</accession>
<keyword evidence="5 7" id="KW-1133">Transmembrane helix</keyword>
<evidence type="ECO:0000256" key="5">
    <source>
        <dbReference type="ARBA" id="ARBA00022989"/>
    </source>
</evidence>
<evidence type="ECO:0000256" key="3">
    <source>
        <dbReference type="ARBA" id="ARBA00022692"/>
    </source>
</evidence>
<dbReference type="PANTHER" id="PTHR43731:SF14">
    <property type="entry name" value="PRESENILIN-ASSOCIATED RHOMBOID-LIKE PROTEIN, MITOCHONDRIAL"/>
    <property type="match status" value="1"/>
</dbReference>
<feature type="transmembrane region" description="Helical" evidence="7">
    <location>
        <begin position="193"/>
        <end position="214"/>
    </location>
</feature>
<dbReference type="PANTHER" id="PTHR43731">
    <property type="entry name" value="RHOMBOID PROTEASE"/>
    <property type="match status" value="1"/>
</dbReference>
<name>A0A7J3MYS3_9CREN</name>
<dbReference type="Pfam" id="PF01694">
    <property type="entry name" value="Rhomboid"/>
    <property type="match status" value="1"/>
</dbReference>
<evidence type="ECO:0000256" key="6">
    <source>
        <dbReference type="ARBA" id="ARBA00023136"/>
    </source>
</evidence>
<dbReference type="Gene3D" id="1.20.1540.10">
    <property type="entry name" value="Rhomboid-like"/>
    <property type="match status" value="1"/>
</dbReference>